<dbReference type="Pfam" id="PF02518">
    <property type="entry name" value="HATPase_c"/>
    <property type="match status" value="1"/>
</dbReference>
<reference evidence="17 18" key="1">
    <citation type="submission" date="2020-04" db="EMBL/GenBank/DDBJ databases">
        <authorList>
            <person name="De Canck E."/>
        </authorList>
    </citation>
    <scope>NUCLEOTIDE SEQUENCE [LARGE SCALE GENOMIC DNA]</scope>
    <source>
        <strain evidence="17 18">LMG 28614</strain>
    </source>
</reference>
<dbReference type="Pfam" id="PF00512">
    <property type="entry name" value="HisKA"/>
    <property type="match status" value="1"/>
</dbReference>
<dbReference type="Gene3D" id="1.10.287.130">
    <property type="match status" value="1"/>
</dbReference>
<comment type="catalytic activity">
    <reaction evidence="1 14">
        <text>ATP + protein L-histidine = ADP + protein N-phospho-L-histidine.</text>
        <dbReference type="EC" id="2.7.13.3"/>
    </reaction>
</comment>
<dbReference type="Pfam" id="PF00672">
    <property type="entry name" value="HAMP"/>
    <property type="match status" value="1"/>
</dbReference>
<evidence type="ECO:0000256" key="10">
    <source>
        <dbReference type="ARBA" id="ARBA00022840"/>
    </source>
</evidence>
<dbReference type="InterPro" id="IPR004358">
    <property type="entry name" value="Sig_transdc_His_kin-like_C"/>
</dbReference>
<dbReference type="FunFam" id="3.30.565.10:FF:000006">
    <property type="entry name" value="Sensor histidine kinase WalK"/>
    <property type="match status" value="1"/>
</dbReference>
<dbReference type="InterPro" id="IPR003594">
    <property type="entry name" value="HATPase_dom"/>
</dbReference>
<evidence type="ECO:0000256" key="5">
    <source>
        <dbReference type="ARBA" id="ARBA00022553"/>
    </source>
</evidence>
<evidence type="ECO:0000256" key="14">
    <source>
        <dbReference type="RuleBase" id="RU364088"/>
    </source>
</evidence>
<evidence type="ECO:0000256" key="3">
    <source>
        <dbReference type="ARBA" id="ARBA00022475"/>
    </source>
</evidence>
<proteinExistence type="predicted"/>
<dbReference type="PANTHER" id="PTHR45436:SF3">
    <property type="entry name" value="SENSOR HISTIDINE KINASE HPRS"/>
    <property type="match status" value="1"/>
</dbReference>
<dbReference type="RefSeq" id="WP_175153244.1">
    <property type="nucleotide sequence ID" value="NZ_CADIKK010000044.1"/>
</dbReference>
<comment type="function">
    <text evidence="14">Member of a two-component regulatory system.</text>
</comment>
<keyword evidence="11 14" id="KW-1133">Transmembrane helix</keyword>
<dbReference type="InterPro" id="IPR036890">
    <property type="entry name" value="HATPase_C_sf"/>
</dbReference>
<evidence type="ECO:0000256" key="9">
    <source>
        <dbReference type="ARBA" id="ARBA00022777"/>
    </source>
</evidence>
<keyword evidence="10 14" id="KW-0067">ATP-binding</keyword>
<dbReference type="NCBIfam" id="TIGR01386">
    <property type="entry name" value="cztS_silS_copS"/>
    <property type="match status" value="1"/>
</dbReference>
<evidence type="ECO:0000256" key="8">
    <source>
        <dbReference type="ARBA" id="ARBA00022741"/>
    </source>
</evidence>
<accession>A0A6S7D476</accession>
<protein>
    <recommendedName>
        <fullName evidence="14">Sensor protein</fullName>
        <ecNumber evidence="14">2.7.13.3</ecNumber>
    </recommendedName>
</protein>
<name>A0A6S7D476_9BURK</name>
<evidence type="ECO:0000313" key="18">
    <source>
        <dbReference type="Proteomes" id="UP000494365"/>
    </source>
</evidence>
<dbReference type="InterPro" id="IPR005467">
    <property type="entry name" value="His_kinase_dom"/>
</dbReference>
<dbReference type="SMART" id="SM00388">
    <property type="entry name" value="HisKA"/>
    <property type="match status" value="1"/>
</dbReference>
<dbReference type="PANTHER" id="PTHR45436">
    <property type="entry name" value="SENSOR HISTIDINE KINASE YKOH"/>
    <property type="match status" value="1"/>
</dbReference>
<evidence type="ECO:0000259" key="15">
    <source>
        <dbReference type="PROSITE" id="PS50109"/>
    </source>
</evidence>
<evidence type="ECO:0000313" key="17">
    <source>
        <dbReference type="EMBL" id="CAB3806173.1"/>
    </source>
</evidence>
<evidence type="ECO:0000256" key="12">
    <source>
        <dbReference type="ARBA" id="ARBA00023012"/>
    </source>
</evidence>
<keyword evidence="12 14" id="KW-0902">Two-component regulatory system</keyword>
<dbReference type="InterPro" id="IPR003661">
    <property type="entry name" value="HisK_dim/P_dom"/>
</dbReference>
<feature type="transmembrane region" description="Helical" evidence="14">
    <location>
        <begin position="169"/>
        <end position="188"/>
    </location>
</feature>
<organism evidence="17 18">
    <name type="scientific">Paraburkholderia ultramafica</name>
    <dbReference type="NCBI Taxonomy" id="1544867"/>
    <lineage>
        <taxon>Bacteria</taxon>
        <taxon>Pseudomonadati</taxon>
        <taxon>Pseudomonadota</taxon>
        <taxon>Betaproteobacteria</taxon>
        <taxon>Burkholderiales</taxon>
        <taxon>Burkholderiaceae</taxon>
        <taxon>Paraburkholderia</taxon>
    </lineage>
</organism>
<dbReference type="EC" id="2.7.13.3" evidence="14"/>
<evidence type="ECO:0000256" key="4">
    <source>
        <dbReference type="ARBA" id="ARBA00022519"/>
    </source>
</evidence>
<evidence type="ECO:0000259" key="16">
    <source>
        <dbReference type="PROSITE" id="PS50885"/>
    </source>
</evidence>
<keyword evidence="7 14" id="KW-0812">Transmembrane</keyword>
<feature type="domain" description="HAMP" evidence="16">
    <location>
        <begin position="189"/>
        <end position="242"/>
    </location>
</feature>
<dbReference type="GO" id="GO:0005886">
    <property type="term" value="C:plasma membrane"/>
    <property type="evidence" value="ECO:0007669"/>
    <property type="project" value="UniProtKB-SubCell"/>
</dbReference>
<dbReference type="InterPro" id="IPR036097">
    <property type="entry name" value="HisK_dim/P_sf"/>
</dbReference>
<evidence type="ECO:0000256" key="7">
    <source>
        <dbReference type="ARBA" id="ARBA00022692"/>
    </source>
</evidence>
<dbReference type="GO" id="GO:0000155">
    <property type="term" value="F:phosphorelay sensor kinase activity"/>
    <property type="evidence" value="ECO:0007669"/>
    <property type="project" value="InterPro"/>
</dbReference>
<dbReference type="InterPro" id="IPR050428">
    <property type="entry name" value="TCS_sensor_his_kinase"/>
</dbReference>
<dbReference type="PROSITE" id="PS50885">
    <property type="entry name" value="HAMP"/>
    <property type="match status" value="1"/>
</dbReference>
<gene>
    <name evidence="17" type="primary">czcS_4</name>
    <name evidence="17" type="ORF">LMG28614_06319</name>
</gene>
<evidence type="ECO:0000256" key="11">
    <source>
        <dbReference type="ARBA" id="ARBA00022989"/>
    </source>
</evidence>
<evidence type="ECO:0000256" key="2">
    <source>
        <dbReference type="ARBA" id="ARBA00004429"/>
    </source>
</evidence>
<keyword evidence="18" id="KW-1185">Reference proteome</keyword>
<evidence type="ECO:0000256" key="13">
    <source>
        <dbReference type="ARBA" id="ARBA00023136"/>
    </source>
</evidence>
<dbReference type="Gene3D" id="3.30.565.10">
    <property type="entry name" value="Histidine kinase-like ATPase, C-terminal domain"/>
    <property type="match status" value="1"/>
</dbReference>
<dbReference type="Proteomes" id="UP000494365">
    <property type="component" value="Unassembled WGS sequence"/>
</dbReference>
<evidence type="ECO:0000256" key="1">
    <source>
        <dbReference type="ARBA" id="ARBA00000085"/>
    </source>
</evidence>
<dbReference type="SUPFAM" id="SSF47384">
    <property type="entry name" value="Homodimeric domain of signal transducing histidine kinase"/>
    <property type="match status" value="1"/>
</dbReference>
<dbReference type="InterPro" id="IPR006290">
    <property type="entry name" value="CztS_silS_copS"/>
</dbReference>
<dbReference type="SMART" id="SM00304">
    <property type="entry name" value="HAMP"/>
    <property type="match status" value="1"/>
</dbReference>
<keyword evidence="3 14" id="KW-1003">Cell membrane</keyword>
<dbReference type="AlphaFoldDB" id="A0A6S7D476"/>
<comment type="subcellular location">
    <subcellularLocation>
        <location evidence="2">Cell inner membrane</location>
        <topology evidence="2">Multi-pass membrane protein</topology>
    </subcellularLocation>
</comment>
<keyword evidence="5" id="KW-0597">Phosphoprotein</keyword>
<keyword evidence="9 14" id="KW-0418">Kinase</keyword>
<keyword evidence="4 14" id="KW-0997">Cell inner membrane</keyword>
<keyword evidence="8 14" id="KW-0547">Nucleotide-binding</keyword>
<dbReference type="PRINTS" id="PR00344">
    <property type="entry name" value="BCTRLSENSOR"/>
</dbReference>
<dbReference type="InterPro" id="IPR003660">
    <property type="entry name" value="HAMP_dom"/>
</dbReference>
<keyword evidence="13 14" id="KW-0472">Membrane</keyword>
<dbReference type="CDD" id="cd00082">
    <property type="entry name" value="HisKA"/>
    <property type="match status" value="1"/>
</dbReference>
<dbReference type="PROSITE" id="PS50109">
    <property type="entry name" value="HIS_KIN"/>
    <property type="match status" value="1"/>
</dbReference>
<sequence length="463" mass="50645">MMEGGVPYSLLKRLTLAFSLLAILVLSLAGGLLYHALSTELRSRDDTEIALQLRQFMQQARTFGTVASVAQNGASFREAMLPHPAESFAISAGSGQLLAYTAERGQRLTSVGPGNAPEAEPFTCEPPGVGPARCVVGREKLSSGETVQVILAHAADARRSVLGDYQEDVLLVLVGGSLLMGALGYVIAKRGLEPVKTIGMRISSIEAHNLDNRLNIGGGPVELHEIAVPVNRMLDRLERAFTRLSQFSSDLAHDMRTPLANIISSSQITLSRPRTTDEYELLIDSNIEECERLQRMIETMLFLARADHARPELKLGSLDCQNEFAKLAEFFDALAENKRVRFAIDGPQQVRADPTLFRRAVSNLLSNALEHAETASEVSMRASRSGEYVALQVTNRGEDIPPEHIEKIFDRFYRVNAAREGSAKNTGLGLAIVKSIMESHRGKVEVVSRAGSTTFTLYFPVRA</sequence>
<dbReference type="SUPFAM" id="SSF55874">
    <property type="entry name" value="ATPase domain of HSP90 chaperone/DNA topoisomerase II/histidine kinase"/>
    <property type="match status" value="1"/>
</dbReference>
<evidence type="ECO:0000256" key="6">
    <source>
        <dbReference type="ARBA" id="ARBA00022679"/>
    </source>
</evidence>
<dbReference type="SMART" id="SM00387">
    <property type="entry name" value="HATPase_c"/>
    <property type="match status" value="1"/>
</dbReference>
<feature type="domain" description="Histidine kinase" evidence="15">
    <location>
        <begin position="250"/>
        <end position="463"/>
    </location>
</feature>
<keyword evidence="6 14" id="KW-0808">Transferase</keyword>
<dbReference type="GO" id="GO:0005524">
    <property type="term" value="F:ATP binding"/>
    <property type="evidence" value="ECO:0007669"/>
    <property type="project" value="UniProtKB-KW"/>
</dbReference>
<dbReference type="EMBL" id="CADIKK010000044">
    <property type="protein sequence ID" value="CAB3806173.1"/>
    <property type="molecule type" value="Genomic_DNA"/>
</dbReference>